<dbReference type="NCBIfam" id="TIGR03167">
    <property type="entry name" value="tRNA_sel_U_synt"/>
    <property type="match status" value="1"/>
</dbReference>
<name>A0A6P1YDS4_9FIRM</name>
<dbReference type="Gene3D" id="3.40.250.10">
    <property type="entry name" value="Rhodanese-like domain"/>
    <property type="match status" value="1"/>
</dbReference>
<proteinExistence type="predicted"/>
<dbReference type="RefSeq" id="WP_163234308.1">
    <property type="nucleotide sequence ID" value="NZ_CP048617.1"/>
</dbReference>
<evidence type="ECO:0000256" key="1">
    <source>
        <dbReference type="ARBA" id="ARBA00023266"/>
    </source>
</evidence>
<evidence type="ECO:0000313" key="3">
    <source>
        <dbReference type="EMBL" id="QIB26136.1"/>
    </source>
</evidence>
<dbReference type="InterPro" id="IPR017582">
    <property type="entry name" value="SelU"/>
</dbReference>
<gene>
    <name evidence="3" type="primary">mnmH</name>
    <name evidence="3" type="ORF">G3A45_01710</name>
</gene>
<reference evidence="3 4" key="1">
    <citation type="submission" date="2020-02" db="EMBL/GenBank/DDBJ databases">
        <title>Thermophilic hydrogen producing bacteria, Caloranaerobacter azorensis.</title>
        <authorList>
            <person name="Baek K."/>
        </authorList>
    </citation>
    <scope>NUCLEOTIDE SEQUENCE [LARGE SCALE GENOMIC DNA]</scope>
    <source>
        <strain evidence="3 4">T3-1</strain>
    </source>
</reference>
<dbReference type="PANTHER" id="PTHR30401">
    <property type="entry name" value="TRNA 2-SELENOURIDINE SYNTHASE"/>
    <property type="match status" value="1"/>
</dbReference>
<dbReference type="GO" id="GO:0043828">
    <property type="term" value="F:tRNA 2-selenouridine synthase activity"/>
    <property type="evidence" value="ECO:0007669"/>
    <property type="project" value="InterPro"/>
</dbReference>
<dbReference type="Pfam" id="PF00581">
    <property type="entry name" value="Rhodanese"/>
    <property type="match status" value="1"/>
</dbReference>
<keyword evidence="1" id="KW-0711">Selenium</keyword>
<dbReference type="PANTHER" id="PTHR30401:SF0">
    <property type="entry name" value="TRNA 2-SELENOURIDINE SYNTHASE"/>
    <property type="match status" value="1"/>
</dbReference>
<dbReference type="SUPFAM" id="SSF52540">
    <property type="entry name" value="P-loop containing nucleoside triphosphate hydrolases"/>
    <property type="match status" value="1"/>
</dbReference>
<dbReference type="EMBL" id="CP048617">
    <property type="protein sequence ID" value="QIB26136.1"/>
    <property type="molecule type" value="Genomic_DNA"/>
</dbReference>
<accession>A0A6P1YDS4</accession>
<dbReference type="InterPro" id="IPR036873">
    <property type="entry name" value="Rhodanese-like_dom_sf"/>
</dbReference>
<dbReference type="InterPro" id="IPR027417">
    <property type="entry name" value="P-loop_NTPase"/>
</dbReference>
<dbReference type="KEGG" id="cazo:G3A45_01710"/>
<evidence type="ECO:0000259" key="2">
    <source>
        <dbReference type="PROSITE" id="PS50206"/>
    </source>
</evidence>
<dbReference type="NCBIfam" id="NF008752">
    <property type="entry name" value="PRK11784.1-4"/>
    <property type="match status" value="1"/>
</dbReference>
<dbReference type="SMART" id="SM00450">
    <property type="entry name" value="RHOD"/>
    <property type="match status" value="1"/>
</dbReference>
<dbReference type="GO" id="GO:0002098">
    <property type="term" value="P:tRNA wobble uridine modification"/>
    <property type="evidence" value="ECO:0007669"/>
    <property type="project" value="InterPro"/>
</dbReference>
<dbReference type="Proteomes" id="UP000464452">
    <property type="component" value="Chromosome"/>
</dbReference>
<evidence type="ECO:0000313" key="4">
    <source>
        <dbReference type="Proteomes" id="UP000464452"/>
    </source>
</evidence>
<organism evidence="3 4">
    <name type="scientific">Caloranaerobacter azorensis</name>
    <dbReference type="NCBI Taxonomy" id="116090"/>
    <lineage>
        <taxon>Bacteria</taxon>
        <taxon>Bacillati</taxon>
        <taxon>Bacillota</taxon>
        <taxon>Tissierellia</taxon>
        <taxon>Tissierellales</taxon>
        <taxon>Thermohalobacteraceae</taxon>
        <taxon>Caloranaerobacter</taxon>
    </lineage>
</organism>
<dbReference type="PROSITE" id="PS50206">
    <property type="entry name" value="RHODANESE_3"/>
    <property type="match status" value="1"/>
</dbReference>
<dbReference type="NCBIfam" id="NF008750">
    <property type="entry name" value="PRK11784.1-2"/>
    <property type="match status" value="1"/>
</dbReference>
<sequence length="352" mass="41055">MINIVKIEDIINKDNMVYIDVRSPNEYKIDTIPGAINMPILTNEEREEIGYIYKQIDAEKAKVLGLEYASKKLVDFYSLANKIKKNGKEIVLFCYRGGMRSKSVAKVLDAMGLNVFLIEGGYKSYRRYVLKTLEEYDNKIKFIVLHGYTGTGKTKILTLLERRGEPVLNLEYLAQNSGSVFGNIYFKEESSTQKKFDSMLLKKLKEVKNNYMFVESESKRIGKVVIHDFLYDDITNGYHILIKTSLDNRIKNIIDEYVNIQDYNEELIIESINKLKKRLGYNKVEELIKQVKMRNFDYVVKELTVEYYDPLYKYSIDKVGHFDKIIEYRNISEAVDELIDFAKNTVLRGDAK</sequence>
<dbReference type="InterPro" id="IPR058840">
    <property type="entry name" value="AAA_SelU"/>
</dbReference>
<dbReference type="InterPro" id="IPR001763">
    <property type="entry name" value="Rhodanese-like_dom"/>
</dbReference>
<dbReference type="AlphaFoldDB" id="A0A6P1YDS4"/>
<dbReference type="Pfam" id="PF26341">
    <property type="entry name" value="AAA_SelU"/>
    <property type="match status" value="1"/>
</dbReference>
<dbReference type="SUPFAM" id="SSF52821">
    <property type="entry name" value="Rhodanese/Cell cycle control phosphatase"/>
    <property type="match status" value="1"/>
</dbReference>
<feature type="domain" description="Rhodanese" evidence="2">
    <location>
        <begin position="12"/>
        <end position="134"/>
    </location>
</feature>
<protein>
    <submittedName>
        <fullName evidence="3">tRNA 2-selenouridine(34) synthase MnmH</fullName>
    </submittedName>
</protein>